<organism evidence="2">
    <name type="scientific">Thermofilum pendens</name>
    <dbReference type="NCBI Taxonomy" id="2269"/>
    <lineage>
        <taxon>Archaea</taxon>
        <taxon>Thermoproteota</taxon>
        <taxon>Thermoprotei</taxon>
        <taxon>Thermofilales</taxon>
        <taxon>Thermofilaceae</taxon>
        <taxon>Thermofilum</taxon>
    </lineage>
</organism>
<name>A0A7C1T1N6_THEPE</name>
<dbReference type="AlphaFoldDB" id="A0A7C1T1N6"/>
<dbReference type="InterPro" id="IPR054520">
    <property type="entry name" value="M_Eco57I_C"/>
</dbReference>
<dbReference type="Pfam" id="PF22837">
    <property type="entry name" value="M_Eco57I_C"/>
    <property type="match status" value="1"/>
</dbReference>
<dbReference type="EMBL" id="DSKP01000107">
    <property type="protein sequence ID" value="HEB48758.1"/>
    <property type="molecule type" value="Genomic_DNA"/>
</dbReference>
<gene>
    <name evidence="2" type="ORF">ENP77_03065</name>
</gene>
<comment type="caution">
    <text evidence="2">The sequence shown here is derived from an EMBL/GenBank/DDBJ whole genome shotgun (WGS) entry which is preliminary data.</text>
</comment>
<feature type="domain" description="Type II methyltransferase M.Eco57I C-terminal" evidence="1">
    <location>
        <begin position="2"/>
        <end position="67"/>
    </location>
</feature>
<evidence type="ECO:0000313" key="2">
    <source>
        <dbReference type="EMBL" id="HEB48758.1"/>
    </source>
</evidence>
<reference evidence="2" key="1">
    <citation type="journal article" date="2020" name="mSystems">
        <title>Genome- and Community-Level Interaction Insights into Carbon Utilization and Element Cycling Functions of Hydrothermarchaeota in Hydrothermal Sediment.</title>
        <authorList>
            <person name="Zhou Z."/>
            <person name="Liu Y."/>
            <person name="Xu W."/>
            <person name="Pan J."/>
            <person name="Luo Z.H."/>
            <person name="Li M."/>
        </authorList>
    </citation>
    <scope>NUCLEOTIDE SEQUENCE [LARGE SCALE GENOMIC DNA]</scope>
    <source>
        <strain evidence="2">SpSt-25</strain>
    </source>
</reference>
<protein>
    <recommendedName>
        <fullName evidence="1">Type II methyltransferase M.Eco57I C-terminal domain-containing protein</fullName>
    </recommendedName>
</protein>
<evidence type="ECO:0000259" key="1">
    <source>
        <dbReference type="Pfam" id="PF22837"/>
    </source>
</evidence>
<proteinExistence type="predicted"/>
<accession>A0A7C1T1N6</accession>
<sequence length="71" mass="7894">MRAVLNEAGALAPNTLHCVYFREKSYAKAVLAYLNSSVATELAQHRIYGGGMRKVEPREAEKIPVPDPHTR</sequence>